<dbReference type="EMBL" id="QUTF01011580">
    <property type="protein sequence ID" value="RHZ27891.1"/>
    <property type="molecule type" value="Genomic_DNA"/>
</dbReference>
<feature type="non-terminal residue" evidence="2">
    <location>
        <position position="1"/>
    </location>
</feature>
<dbReference type="Proteomes" id="UP000286510">
    <property type="component" value="Unassembled WGS sequence"/>
</dbReference>
<organism evidence="2 3">
    <name type="scientific">Aphanomyces astaci</name>
    <name type="common">Crayfish plague agent</name>
    <dbReference type="NCBI Taxonomy" id="112090"/>
    <lineage>
        <taxon>Eukaryota</taxon>
        <taxon>Sar</taxon>
        <taxon>Stramenopiles</taxon>
        <taxon>Oomycota</taxon>
        <taxon>Saprolegniomycetes</taxon>
        <taxon>Saprolegniales</taxon>
        <taxon>Verrucalvaceae</taxon>
        <taxon>Aphanomyces</taxon>
    </lineage>
</organism>
<evidence type="ECO:0008006" key="4">
    <source>
        <dbReference type="Google" id="ProtNLM"/>
    </source>
</evidence>
<evidence type="ECO:0000313" key="3">
    <source>
        <dbReference type="Proteomes" id="UP000286510"/>
    </source>
</evidence>
<feature type="compositionally biased region" description="Acidic residues" evidence="1">
    <location>
        <begin position="107"/>
        <end position="119"/>
    </location>
</feature>
<feature type="region of interest" description="Disordered" evidence="1">
    <location>
        <begin position="99"/>
        <end position="155"/>
    </location>
</feature>
<protein>
    <recommendedName>
        <fullName evidence="4">DDE Tnp4 domain-containing protein</fullName>
    </recommendedName>
</protein>
<proteinExistence type="predicted"/>
<sequence>KFVFAYILNLMKNILCFNQQRIVFNGQCGVHDSTVWASAAPALQPLSYFDPDQYQAGDSGFPLSRHMLTPYRLPSAREVGNDIFNTGHASLRVVMTDEGKKRKANEIAEDADDSVEEAEAPTQQVEVVDLTAESDDDDGVAPSEDAAELARRKAD</sequence>
<reference evidence="2 3" key="1">
    <citation type="submission" date="2018-08" db="EMBL/GenBank/DDBJ databases">
        <title>Aphanomyces genome sequencing and annotation.</title>
        <authorList>
            <person name="Minardi D."/>
            <person name="Oidtmann B."/>
            <person name="Van Der Giezen M."/>
            <person name="Studholme D.J."/>
        </authorList>
    </citation>
    <scope>NUCLEOTIDE SEQUENCE [LARGE SCALE GENOMIC DNA]</scope>
    <source>
        <strain evidence="2 3">FDL457</strain>
    </source>
</reference>
<dbReference type="AlphaFoldDB" id="A0A3R7AK62"/>
<evidence type="ECO:0000313" key="2">
    <source>
        <dbReference type="EMBL" id="RHZ27891.1"/>
    </source>
</evidence>
<gene>
    <name evidence="2" type="ORF">DYB26_013341</name>
</gene>
<comment type="caution">
    <text evidence="2">The sequence shown here is derived from an EMBL/GenBank/DDBJ whole genome shotgun (WGS) entry which is preliminary data.</text>
</comment>
<evidence type="ECO:0000256" key="1">
    <source>
        <dbReference type="SAM" id="MobiDB-lite"/>
    </source>
</evidence>
<dbReference type="VEuPathDB" id="FungiDB:H257_07766"/>
<name>A0A3R7AK62_APHAT</name>
<accession>A0A3R7AK62</accession>